<dbReference type="PANTHER" id="PTHR11102:SF160">
    <property type="entry name" value="ERAD-ASSOCIATED E3 UBIQUITIN-PROTEIN LIGASE COMPONENT HRD3"/>
    <property type="match status" value="1"/>
</dbReference>
<dbReference type="InterPro" id="IPR050767">
    <property type="entry name" value="Sel1_AlgK"/>
</dbReference>
<evidence type="ECO:0008006" key="4">
    <source>
        <dbReference type="Google" id="ProtNLM"/>
    </source>
</evidence>
<dbReference type="Gene3D" id="1.25.40.10">
    <property type="entry name" value="Tetratricopeptide repeat domain"/>
    <property type="match status" value="1"/>
</dbReference>
<dbReference type="SMART" id="SM00671">
    <property type="entry name" value="SEL1"/>
    <property type="match status" value="4"/>
</dbReference>
<sequence length="273" mass="30106">MIREVETLMFLAPVKLCSLLLVAAVCSATLGLSRAHAFDVQSDVSKDAGRFDLFRFGFKAYKDGDKDKAVEAYRYAAEKGHTGSRWALANMYAYGDGVPENDYEAFKIYLKLVNEDVEPGSPDTGFYVNALMALAEYYETGIADTPVKKDLAQARQLYFQAASVFGYPEAQYRLAKMILHGEGGPENVRLAKKWLNVARQNGNIPAMAVFGNLIFNEGQPVLGLAYLTAAVSRCNPSDCAWIRDLQEKSFSVVDENDRRGAIALAQNMSTGNH</sequence>
<feature type="signal peptide" evidence="1">
    <location>
        <begin position="1"/>
        <end position="37"/>
    </location>
</feature>
<proteinExistence type="predicted"/>
<accession>A0A4R3NII5</accession>
<dbReference type="InterPro" id="IPR011990">
    <property type="entry name" value="TPR-like_helical_dom_sf"/>
</dbReference>
<name>A0A4R3NII5_9HYPH</name>
<feature type="chain" id="PRO_5020318900" description="TPR repeat protein" evidence="1">
    <location>
        <begin position="38"/>
        <end position="273"/>
    </location>
</feature>
<dbReference type="AlphaFoldDB" id="A0A4R3NII5"/>
<dbReference type="SUPFAM" id="SSF81901">
    <property type="entry name" value="HCP-like"/>
    <property type="match status" value="1"/>
</dbReference>
<evidence type="ECO:0000313" key="2">
    <source>
        <dbReference type="EMBL" id="TCT34805.1"/>
    </source>
</evidence>
<dbReference type="EMBL" id="SMAR01000029">
    <property type="protein sequence ID" value="TCT34805.1"/>
    <property type="molecule type" value="Genomic_DNA"/>
</dbReference>
<organism evidence="2 3">
    <name type="scientific">Martelella mediterranea</name>
    <dbReference type="NCBI Taxonomy" id="293089"/>
    <lineage>
        <taxon>Bacteria</taxon>
        <taxon>Pseudomonadati</taxon>
        <taxon>Pseudomonadota</taxon>
        <taxon>Alphaproteobacteria</taxon>
        <taxon>Hyphomicrobiales</taxon>
        <taxon>Aurantimonadaceae</taxon>
        <taxon>Martelella</taxon>
    </lineage>
</organism>
<dbReference type="Proteomes" id="UP000295097">
    <property type="component" value="Unassembled WGS sequence"/>
</dbReference>
<dbReference type="InterPro" id="IPR006597">
    <property type="entry name" value="Sel1-like"/>
</dbReference>
<evidence type="ECO:0000313" key="3">
    <source>
        <dbReference type="Proteomes" id="UP000295097"/>
    </source>
</evidence>
<protein>
    <recommendedName>
        <fullName evidence="4">TPR repeat protein</fullName>
    </recommendedName>
</protein>
<evidence type="ECO:0000256" key="1">
    <source>
        <dbReference type="SAM" id="SignalP"/>
    </source>
</evidence>
<dbReference type="Pfam" id="PF08238">
    <property type="entry name" value="Sel1"/>
    <property type="match status" value="4"/>
</dbReference>
<comment type="caution">
    <text evidence="2">The sequence shown here is derived from an EMBL/GenBank/DDBJ whole genome shotgun (WGS) entry which is preliminary data.</text>
</comment>
<gene>
    <name evidence="2" type="ORF">EDC90_10296</name>
</gene>
<dbReference type="PANTHER" id="PTHR11102">
    <property type="entry name" value="SEL-1-LIKE PROTEIN"/>
    <property type="match status" value="1"/>
</dbReference>
<keyword evidence="3" id="KW-1185">Reference proteome</keyword>
<keyword evidence="1" id="KW-0732">Signal</keyword>
<reference evidence="2 3" key="1">
    <citation type="submission" date="2019-03" db="EMBL/GenBank/DDBJ databases">
        <title>Freshwater and sediment microbial communities from various areas in North America, analyzing microbe dynamics in response to fracking.</title>
        <authorList>
            <person name="Lamendella R."/>
        </authorList>
    </citation>
    <scope>NUCLEOTIDE SEQUENCE [LARGE SCALE GENOMIC DNA]</scope>
    <source>
        <strain evidence="2 3">175.2</strain>
    </source>
</reference>